<dbReference type="InterPro" id="IPR021241">
    <property type="entry name" value="CsiV"/>
</dbReference>
<dbReference type="Pfam" id="PF10972">
    <property type="entry name" value="CsiV"/>
    <property type="match status" value="2"/>
</dbReference>
<dbReference type="Proteomes" id="UP000242849">
    <property type="component" value="Unassembled WGS sequence"/>
</dbReference>
<dbReference type="RefSeq" id="WP_090387331.1">
    <property type="nucleotide sequence ID" value="NZ_CP156749.1"/>
</dbReference>
<evidence type="ECO:0000256" key="1">
    <source>
        <dbReference type="SAM" id="SignalP"/>
    </source>
</evidence>
<dbReference type="AlphaFoldDB" id="A0A1H5IJN0"/>
<feature type="chain" id="PRO_5017199385" evidence="1">
    <location>
        <begin position="26"/>
        <end position="179"/>
    </location>
</feature>
<keyword evidence="3" id="KW-1185">Reference proteome</keyword>
<gene>
    <name evidence="2" type="ORF">SAMN05421553_4711</name>
</gene>
<accession>A0A1H5IJN0</accession>
<dbReference type="STRING" id="53406.SAMN05421553_4711"/>
<sequence>MRALRTLALLPLLLLSLLSSTAALAESLYQVEVIVFRQAVTPISAGQLPPDNWAQNALPVDGSNSRSTALNAEAGKLNPSSGYQVLLHKAWPQSLGESSSRVAISTGNEQFGHYPVEGTISLKAGRVIELDSDIWVNQIDASGILNDSERIKQSSRLKSGELTFVDNGSLGMLIRVSPL</sequence>
<reference evidence="3" key="1">
    <citation type="submission" date="2016-10" db="EMBL/GenBank/DDBJ databases">
        <authorList>
            <person name="Varghese N."/>
            <person name="Submissions S."/>
        </authorList>
    </citation>
    <scope>NUCLEOTIDE SEQUENCE [LARGE SCALE GENOMIC DNA]</scope>
    <source>
        <strain evidence="3">DSM 12111</strain>
    </source>
</reference>
<evidence type="ECO:0000313" key="3">
    <source>
        <dbReference type="Proteomes" id="UP000242849"/>
    </source>
</evidence>
<evidence type="ECO:0000313" key="2">
    <source>
        <dbReference type="EMBL" id="SEE40375.1"/>
    </source>
</evidence>
<dbReference type="EMBL" id="FNSC01000001">
    <property type="protein sequence ID" value="SEE40375.1"/>
    <property type="molecule type" value="Genomic_DNA"/>
</dbReference>
<name>A0A1H5IJN0_PSEAG</name>
<protein>
    <submittedName>
        <fullName evidence="2">Peptidoglycan-binding protein, CsiV</fullName>
    </submittedName>
</protein>
<dbReference type="OrthoDB" id="5566524at2"/>
<proteinExistence type="predicted"/>
<feature type="signal peptide" evidence="1">
    <location>
        <begin position="1"/>
        <end position="25"/>
    </location>
</feature>
<organism evidence="2 3">
    <name type="scientific">Pseudomonas anguilliseptica</name>
    <dbReference type="NCBI Taxonomy" id="53406"/>
    <lineage>
        <taxon>Bacteria</taxon>
        <taxon>Pseudomonadati</taxon>
        <taxon>Pseudomonadota</taxon>
        <taxon>Gammaproteobacteria</taxon>
        <taxon>Pseudomonadales</taxon>
        <taxon>Pseudomonadaceae</taxon>
        <taxon>Pseudomonas</taxon>
    </lineage>
</organism>
<keyword evidence="1" id="KW-0732">Signal</keyword>